<keyword evidence="3" id="KW-1185">Reference proteome</keyword>
<proteinExistence type="predicted"/>
<evidence type="ECO:0000313" key="1">
    <source>
        <dbReference type="EMBL" id="MBR0561424.1"/>
    </source>
</evidence>
<gene>
    <name evidence="2" type="ORF">KB893_011280</name>
    <name evidence="1" type="ORF">KB893_02645</name>
</gene>
<name>A0A8J7VR75_9GAMM</name>
<protein>
    <submittedName>
        <fullName evidence="1">Uncharacterized protein</fullName>
    </submittedName>
</protein>
<reference evidence="2 3" key="1">
    <citation type="journal article" date="2021" name="Microbiol. Resour. Announc.">
        <title>Draft Genome Sequence of Coralloluteibacterium stylophorae LMG 29479T.</title>
        <authorList>
            <person name="Karlyshev A.V."/>
            <person name="Kudryashova E.B."/>
            <person name="Ariskina E.V."/>
            <person name="Conroy A.P."/>
            <person name="Abidueva E.Y."/>
        </authorList>
    </citation>
    <scope>NUCLEOTIDE SEQUENCE [LARGE SCALE GENOMIC DNA]</scope>
    <source>
        <strain evidence="2 3">LMG 29479</strain>
    </source>
</reference>
<organism evidence="1">
    <name type="scientific">Coralloluteibacterium stylophorae</name>
    <dbReference type="NCBI Taxonomy" id="1776034"/>
    <lineage>
        <taxon>Bacteria</taxon>
        <taxon>Pseudomonadati</taxon>
        <taxon>Pseudomonadota</taxon>
        <taxon>Gammaproteobacteria</taxon>
        <taxon>Lysobacterales</taxon>
        <taxon>Lysobacteraceae</taxon>
        <taxon>Coralloluteibacterium</taxon>
    </lineage>
</organism>
<dbReference type="AlphaFoldDB" id="A0A8J7VR75"/>
<sequence length="75" mass="8230">MSAHDGITPGLPSDNGAVMAGYTREVFARNATADLHLLVKPDANLGCLFRAWCTDEQEYVLVCGWAFEFEDVPPE</sequence>
<comment type="caution">
    <text evidence="1">The sequence shown here is derived from an EMBL/GenBank/DDBJ whole genome shotgun (WGS) entry which is preliminary data.</text>
</comment>
<accession>A0A8J7VR75</accession>
<dbReference type="EMBL" id="JAGQFT020000006">
    <property type="protein sequence ID" value="MBS7457711.1"/>
    <property type="molecule type" value="Genomic_DNA"/>
</dbReference>
<reference evidence="1" key="2">
    <citation type="submission" date="2021-04" db="EMBL/GenBank/DDBJ databases">
        <authorList>
            <person name="Karlyshev A.V."/>
        </authorList>
    </citation>
    <scope>NUCLEOTIDE SEQUENCE</scope>
    <source>
        <strain evidence="1">LMG 29479</strain>
    </source>
</reference>
<dbReference type="EMBL" id="JAGQFT010000010">
    <property type="protein sequence ID" value="MBR0561424.1"/>
    <property type="molecule type" value="Genomic_DNA"/>
</dbReference>
<dbReference type="Proteomes" id="UP000675747">
    <property type="component" value="Unassembled WGS sequence"/>
</dbReference>
<evidence type="ECO:0000313" key="2">
    <source>
        <dbReference type="EMBL" id="MBS7457711.1"/>
    </source>
</evidence>
<evidence type="ECO:0000313" key="3">
    <source>
        <dbReference type="Proteomes" id="UP000675747"/>
    </source>
</evidence>
<dbReference type="RefSeq" id="WP_211925393.1">
    <property type="nucleotide sequence ID" value="NZ_JAGQFT020000006.1"/>
</dbReference>